<name>K2MFX7_TRYCR</name>
<dbReference type="EMBL" id="AHKC01022711">
    <property type="protein sequence ID" value="EKF26020.1"/>
    <property type="molecule type" value="Genomic_DNA"/>
</dbReference>
<comment type="caution">
    <text evidence="1">The sequence shown here is derived from an EMBL/GenBank/DDBJ whole genome shotgun (WGS) entry which is preliminary data.</text>
</comment>
<sequence>MVKKSDGKKETVTAPCVGRVAVAAAAAGAVRLFGP</sequence>
<evidence type="ECO:0000313" key="2">
    <source>
        <dbReference type="Proteomes" id="UP000007350"/>
    </source>
</evidence>
<evidence type="ECO:0000313" key="1">
    <source>
        <dbReference type="EMBL" id="EKF26020.1"/>
    </source>
</evidence>
<dbReference type="AlphaFoldDB" id="K2MFX7"/>
<keyword evidence="2" id="KW-1185">Reference proteome</keyword>
<feature type="non-terminal residue" evidence="1">
    <location>
        <position position="35"/>
    </location>
</feature>
<protein>
    <submittedName>
        <fullName evidence="1">Trans-sialidase, putative</fullName>
    </submittedName>
</protein>
<organism evidence="1 2">
    <name type="scientific">Trypanosoma cruzi marinkellei</name>
    <dbReference type="NCBI Taxonomy" id="85056"/>
    <lineage>
        <taxon>Eukaryota</taxon>
        <taxon>Discoba</taxon>
        <taxon>Euglenozoa</taxon>
        <taxon>Kinetoplastea</taxon>
        <taxon>Metakinetoplastina</taxon>
        <taxon>Trypanosomatida</taxon>
        <taxon>Trypanosomatidae</taxon>
        <taxon>Trypanosoma</taxon>
        <taxon>Schizotrypanum</taxon>
    </lineage>
</organism>
<dbReference type="Proteomes" id="UP000007350">
    <property type="component" value="Unassembled WGS sequence"/>
</dbReference>
<proteinExistence type="predicted"/>
<reference evidence="1 2" key="1">
    <citation type="journal article" date="2012" name="BMC Genomics">
        <title>Comparative genomic analysis of human infective Trypanosoma cruzi lineages with the bat-restricted subspecies T. cruzi marinkellei.</title>
        <authorList>
            <person name="Franzen O."/>
            <person name="Talavera-Lopez C."/>
            <person name="Ochaya S."/>
            <person name="Butler C.E."/>
            <person name="Messenger L.A."/>
            <person name="Lewis M.D."/>
            <person name="Llewellyn M.S."/>
            <person name="Marinkelle C.J."/>
            <person name="Tyler K.M."/>
            <person name="Miles M.A."/>
            <person name="Andersson B."/>
        </authorList>
    </citation>
    <scope>NUCLEOTIDE SEQUENCE [LARGE SCALE GENOMIC DNA]</scope>
    <source>
        <strain evidence="1 2">B7</strain>
    </source>
</reference>
<accession>K2MFX7</accession>
<gene>
    <name evidence="1" type="ORF">MOQ_010307</name>
</gene>